<dbReference type="Pfam" id="PF16854">
    <property type="entry name" value="VPS53_C"/>
    <property type="match status" value="1"/>
</dbReference>
<feature type="domain" description="Vps53 C-terminal" evidence="1">
    <location>
        <begin position="137"/>
        <end position="220"/>
    </location>
</feature>
<organism evidence="3 5">
    <name type="scientific">Dracunculus medinensis</name>
    <name type="common">Guinea worm</name>
    <dbReference type="NCBI Taxonomy" id="318479"/>
    <lineage>
        <taxon>Eukaryota</taxon>
        <taxon>Metazoa</taxon>
        <taxon>Ecdysozoa</taxon>
        <taxon>Nematoda</taxon>
        <taxon>Chromadorea</taxon>
        <taxon>Rhabditida</taxon>
        <taxon>Spirurina</taxon>
        <taxon>Dracunculoidea</taxon>
        <taxon>Dracunculidae</taxon>
        <taxon>Dracunculus</taxon>
    </lineage>
</organism>
<dbReference type="InterPro" id="IPR039766">
    <property type="entry name" value="Vps53"/>
</dbReference>
<sequence>MQVILNNVSETAARIRLRINVNKKKVFSSHQEADKIPIFVDETFINHKITIKTKLYTRDLLDLVKLHWNNVENVGDESPYVVSMRNHLRTNVPLIRDFFADRRKYFAHFCLKLATQLVNKFLGALFRCRPMGITGAEQLLLDTHALKTFLLSMPCVESSVSVKPPTVYINIIVKIMTKAEMILKIVMSEADNPEDFVNAFSRLMPDSDSSELQKILEMKALRRQEQANIIQLYKTRVESQNPSDGNASQSLALSTLESIGDSSIRRLEQLVKKKF</sequence>
<dbReference type="InterPro" id="IPR038260">
    <property type="entry name" value="Vps53_C_sf"/>
</dbReference>
<dbReference type="STRING" id="318479.A0A0N4UGK3"/>
<evidence type="ECO:0000259" key="1">
    <source>
        <dbReference type="Pfam" id="PF16854"/>
    </source>
</evidence>
<name>A0A0N4UGK3_DRAME</name>
<keyword evidence="4" id="KW-1185">Reference proteome</keyword>
<protein>
    <submittedName>
        <fullName evidence="5">Vacuolar protein sorting-associated protein 53 homolog</fullName>
    </submittedName>
</protein>
<proteinExistence type="predicted"/>
<dbReference type="Proteomes" id="UP000038040">
    <property type="component" value="Unplaced"/>
</dbReference>
<reference evidence="2 4" key="2">
    <citation type="submission" date="2018-11" db="EMBL/GenBank/DDBJ databases">
        <authorList>
            <consortium name="Pathogen Informatics"/>
        </authorList>
    </citation>
    <scope>NUCLEOTIDE SEQUENCE [LARGE SCALE GENOMIC DNA]</scope>
</reference>
<accession>A0A0N4UGK3</accession>
<dbReference type="Gene3D" id="1.10.357.110">
    <property type="entry name" value="Vacuolar protein sorting-associated protein 53, C-terminus"/>
    <property type="match status" value="1"/>
</dbReference>
<evidence type="ECO:0000313" key="5">
    <source>
        <dbReference type="WBParaSite" id="DME_0000662801-mRNA-1"/>
    </source>
</evidence>
<dbReference type="PANTHER" id="PTHR12820">
    <property type="entry name" value="VACUOLAR SORTING PROTEIN 53"/>
    <property type="match status" value="1"/>
</dbReference>
<dbReference type="GO" id="GO:0042147">
    <property type="term" value="P:retrograde transport, endosome to Golgi"/>
    <property type="evidence" value="ECO:0007669"/>
    <property type="project" value="InterPro"/>
</dbReference>
<reference evidence="5" key="1">
    <citation type="submission" date="2017-02" db="UniProtKB">
        <authorList>
            <consortium name="WormBaseParasite"/>
        </authorList>
    </citation>
    <scope>IDENTIFICATION</scope>
</reference>
<dbReference type="EMBL" id="UYYG01000017">
    <property type="protein sequence ID" value="VDN51299.1"/>
    <property type="molecule type" value="Genomic_DNA"/>
</dbReference>
<dbReference type="GO" id="GO:0005829">
    <property type="term" value="C:cytosol"/>
    <property type="evidence" value="ECO:0007669"/>
    <property type="project" value="GOC"/>
</dbReference>
<dbReference type="OrthoDB" id="10261632at2759"/>
<dbReference type="GO" id="GO:0000938">
    <property type="term" value="C:GARP complex"/>
    <property type="evidence" value="ECO:0007669"/>
    <property type="project" value="InterPro"/>
</dbReference>
<evidence type="ECO:0000313" key="2">
    <source>
        <dbReference type="EMBL" id="VDN51299.1"/>
    </source>
</evidence>
<dbReference type="PANTHER" id="PTHR12820:SF0">
    <property type="entry name" value="VACUOLAR PROTEIN SORTING-ASSOCIATED PROTEIN 53 HOMOLOG"/>
    <property type="match status" value="1"/>
</dbReference>
<evidence type="ECO:0000313" key="4">
    <source>
        <dbReference type="Proteomes" id="UP000274756"/>
    </source>
</evidence>
<evidence type="ECO:0000313" key="3">
    <source>
        <dbReference type="Proteomes" id="UP000038040"/>
    </source>
</evidence>
<dbReference type="WBParaSite" id="DME_0000662801-mRNA-1">
    <property type="protein sequence ID" value="DME_0000662801-mRNA-1"/>
    <property type="gene ID" value="DME_0000662801"/>
</dbReference>
<gene>
    <name evidence="2" type="ORF">DME_LOCUS1272</name>
</gene>
<dbReference type="Proteomes" id="UP000274756">
    <property type="component" value="Unassembled WGS sequence"/>
</dbReference>
<dbReference type="InterPro" id="IPR031745">
    <property type="entry name" value="Vps53_C"/>
</dbReference>
<dbReference type="AlphaFoldDB" id="A0A0N4UGK3"/>